<reference evidence="2" key="1">
    <citation type="journal article" date="2020" name="mSystems">
        <title>Genome- and Community-Level Interaction Insights into Carbon Utilization and Element Cycling Functions of Hydrothermarchaeota in Hydrothermal Sediment.</title>
        <authorList>
            <person name="Zhou Z."/>
            <person name="Liu Y."/>
            <person name="Xu W."/>
            <person name="Pan J."/>
            <person name="Luo Z.H."/>
            <person name="Li M."/>
        </authorList>
    </citation>
    <scope>NUCLEOTIDE SEQUENCE [LARGE SCALE GENOMIC DNA]</scope>
    <source>
        <strain evidence="2">SpSt-1019</strain>
    </source>
</reference>
<accession>A0A7C5KGK2</accession>
<dbReference type="PANTHER" id="PTHR43155:SF2">
    <property type="entry name" value="CYCLIC DI-GMP PHOSPHODIESTERASE PA4108"/>
    <property type="match status" value="1"/>
</dbReference>
<dbReference type="CDD" id="cd00077">
    <property type="entry name" value="HDc"/>
    <property type="match status" value="1"/>
</dbReference>
<proteinExistence type="predicted"/>
<evidence type="ECO:0000259" key="1">
    <source>
        <dbReference type="PROSITE" id="PS51832"/>
    </source>
</evidence>
<dbReference type="AlphaFoldDB" id="A0A7C5KGK2"/>
<name>A0A7C5KGK2_9BACT</name>
<sequence>MIRIDVNRLNEGQKLSSPVLDSRGRLLIGEGVPLDSRMIKHLRELGLQFVPIAVPGYEDITPLEAISRKVEMFMKKEANEIIRAARKTAIINPERIINAVDYVINDMLAKSKTGIVVDDLRTNKEFIFNHLTRVCIYAGILGTALGLNDLRLRTLMIIAYLHDVGLALIDDENVLNGSYITDIPSYKIKEHPKLGRDLCNRAGFPFIVNQSIYQHHERLDGKGYPRGISGKDITFYAKIVSVVDVYDILTSPLPNRKPFLPNEAIEFVMALSNSAFDKDVLRVFLKKVVPYPPGTLVLLSDNQICVVKECNNNLPLRPILKTYAYLDNKQVKYVEEPRVIDLKEHLNLTIVGLIDSSGKIIDYEASNISNKLRDYDEFSTENNESDKKNQKKKILRFKRSIKLIDKNKR</sequence>
<comment type="caution">
    <text evidence="2">The sequence shown here is derived from an EMBL/GenBank/DDBJ whole genome shotgun (WGS) entry which is preliminary data.</text>
</comment>
<dbReference type="InterPro" id="IPR003607">
    <property type="entry name" value="HD/PDEase_dom"/>
</dbReference>
<feature type="domain" description="HD-GYP" evidence="1">
    <location>
        <begin position="105"/>
        <end position="300"/>
    </location>
</feature>
<dbReference type="PROSITE" id="PS51832">
    <property type="entry name" value="HD_GYP"/>
    <property type="match status" value="1"/>
</dbReference>
<evidence type="ECO:0000313" key="2">
    <source>
        <dbReference type="EMBL" id="HHI65175.1"/>
    </source>
</evidence>
<dbReference type="PANTHER" id="PTHR43155">
    <property type="entry name" value="CYCLIC DI-GMP PHOSPHODIESTERASE PA4108-RELATED"/>
    <property type="match status" value="1"/>
</dbReference>
<dbReference type="Gene3D" id="1.10.3210.10">
    <property type="entry name" value="Hypothetical protein af1432"/>
    <property type="match status" value="1"/>
</dbReference>
<dbReference type="InterPro" id="IPR037522">
    <property type="entry name" value="HD_GYP_dom"/>
</dbReference>
<protein>
    <submittedName>
        <fullName evidence="2">HD domain-containing protein</fullName>
    </submittedName>
</protein>
<gene>
    <name evidence="2" type="ORF">ENL70_01330</name>
</gene>
<dbReference type="SMART" id="SM00471">
    <property type="entry name" value="HDc"/>
    <property type="match status" value="1"/>
</dbReference>
<organism evidence="2">
    <name type="scientific">Thermodesulfobium narugense</name>
    <dbReference type="NCBI Taxonomy" id="184064"/>
    <lineage>
        <taxon>Bacteria</taxon>
        <taxon>Pseudomonadati</taxon>
        <taxon>Thermodesulfobiota</taxon>
        <taxon>Thermodesulfobiia</taxon>
        <taxon>Thermodesulfobiales</taxon>
        <taxon>Thermodesulfobiaceae</taxon>
        <taxon>Thermodesulfobium</taxon>
    </lineage>
</organism>
<dbReference type="SUPFAM" id="SSF109604">
    <property type="entry name" value="HD-domain/PDEase-like"/>
    <property type="match status" value="1"/>
</dbReference>
<dbReference type="EMBL" id="DRUY01000048">
    <property type="protein sequence ID" value="HHI65175.1"/>
    <property type="molecule type" value="Genomic_DNA"/>
</dbReference>
<dbReference type="Pfam" id="PF13487">
    <property type="entry name" value="HD_5"/>
    <property type="match status" value="1"/>
</dbReference>